<dbReference type="Pfam" id="PF03972">
    <property type="entry name" value="MmgE_PrpD_N"/>
    <property type="match status" value="1"/>
</dbReference>
<dbReference type="InterPro" id="IPR042183">
    <property type="entry name" value="MmgE/PrpD_sf_1"/>
</dbReference>
<feature type="domain" description="MmgE/PrpD N-terminal" evidence="2">
    <location>
        <begin position="9"/>
        <end position="244"/>
    </location>
</feature>
<protein>
    <submittedName>
        <fullName evidence="4">MmgE/PrpD family protein</fullName>
    </submittedName>
</protein>
<feature type="domain" description="MmgE/PrpD C-terminal" evidence="3">
    <location>
        <begin position="271"/>
        <end position="436"/>
    </location>
</feature>
<dbReference type="PANTHER" id="PTHR16943:SF8">
    <property type="entry name" value="2-METHYLCITRATE DEHYDRATASE"/>
    <property type="match status" value="1"/>
</dbReference>
<accession>A0ABS4ALF7</accession>
<dbReference type="Pfam" id="PF19305">
    <property type="entry name" value="MmgE_PrpD_C"/>
    <property type="match status" value="1"/>
</dbReference>
<gene>
    <name evidence="4" type="ORF">J8J14_21545</name>
</gene>
<dbReference type="InterPro" id="IPR045337">
    <property type="entry name" value="MmgE_PrpD_C"/>
</dbReference>
<organism evidence="4 5">
    <name type="scientific">Pararoseomonas baculiformis</name>
    <dbReference type="NCBI Taxonomy" id="2820812"/>
    <lineage>
        <taxon>Bacteria</taxon>
        <taxon>Pseudomonadati</taxon>
        <taxon>Pseudomonadota</taxon>
        <taxon>Alphaproteobacteria</taxon>
        <taxon>Acetobacterales</taxon>
        <taxon>Acetobacteraceae</taxon>
        <taxon>Pararoseomonas</taxon>
    </lineage>
</organism>
<dbReference type="InterPro" id="IPR005656">
    <property type="entry name" value="MmgE_PrpD"/>
</dbReference>
<evidence type="ECO:0000313" key="5">
    <source>
        <dbReference type="Proteomes" id="UP000681594"/>
    </source>
</evidence>
<reference evidence="4 5" key="1">
    <citation type="submission" date="2021-03" db="EMBL/GenBank/DDBJ databases">
        <authorList>
            <person name="So Y."/>
        </authorList>
    </citation>
    <scope>NUCLEOTIDE SEQUENCE [LARGE SCALE GENOMIC DNA]</scope>
    <source>
        <strain evidence="4 5">SSH11</strain>
    </source>
</reference>
<dbReference type="Proteomes" id="UP000681594">
    <property type="component" value="Unassembled WGS sequence"/>
</dbReference>
<comment type="caution">
    <text evidence="4">The sequence shown here is derived from an EMBL/GenBank/DDBJ whole genome shotgun (WGS) entry which is preliminary data.</text>
</comment>
<name>A0ABS4ALF7_9PROT</name>
<dbReference type="InterPro" id="IPR045336">
    <property type="entry name" value="MmgE_PrpD_N"/>
</dbReference>
<dbReference type="SUPFAM" id="SSF103378">
    <property type="entry name" value="2-methylcitrate dehydratase PrpD"/>
    <property type="match status" value="1"/>
</dbReference>
<dbReference type="PANTHER" id="PTHR16943">
    <property type="entry name" value="2-METHYLCITRATE DEHYDRATASE-RELATED"/>
    <property type="match status" value="1"/>
</dbReference>
<evidence type="ECO:0000259" key="3">
    <source>
        <dbReference type="Pfam" id="PF19305"/>
    </source>
</evidence>
<sequence length="467" mass="48688">MSTPALRPLAEWIARIEPGAWPAAVDQALASSALDWAGALLAGTVHSLHDAYLMALAAGGAPGAGRCAVAGDARGWGPVDAASANAAISHFWEFDDSHRAAMMHPGITVLPAVIALAQARQGTSIGDMRAAVVAGYEAGLRMGAYLGKAHSATNHTTATAGSFGAAAAAARLLRLDAERTLSALGHAGTQAAGLWQFLDDGATDAKAFHPAMAVRNGVMAALLAEAGIPGARHVLEGRRGMLAAWKIAPEASATLVPGGMPQILTTTIKGWPVCGQMHSLLDATQDLVRAAQLRVEEIGSVRVEAPQALLDIAGILHPANATEAKFSTAFCVALLLSGGDLSFTGFDGQAVNDAAVQALAGRIELLAPPEFSARYPKERPARITLCTRDGRVLVEERSFRRGDPEAPWEWEPLVERFHGIAGMAQPDARAREAIIAWCRGFGTGEAGLDSRMEPVFQPLPAALERAA</sequence>
<keyword evidence="5" id="KW-1185">Reference proteome</keyword>
<dbReference type="Gene3D" id="1.10.4100.10">
    <property type="entry name" value="2-methylcitrate dehydratase PrpD"/>
    <property type="match status" value="1"/>
</dbReference>
<dbReference type="Gene3D" id="3.30.1330.120">
    <property type="entry name" value="2-methylcitrate dehydratase PrpD"/>
    <property type="match status" value="1"/>
</dbReference>
<evidence type="ECO:0000256" key="1">
    <source>
        <dbReference type="ARBA" id="ARBA00006174"/>
    </source>
</evidence>
<dbReference type="InterPro" id="IPR036148">
    <property type="entry name" value="MmgE/PrpD_sf"/>
</dbReference>
<dbReference type="InterPro" id="IPR042188">
    <property type="entry name" value="MmgE/PrpD_sf_2"/>
</dbReference>
<evidence type="ECO:0000259" key="2">
    <source>
        <dbReference type="Pfam" id="PF03972"/>
    </source>
</evidence>
<evidence type="ECO:0000313" key="4">
    <source>
        <dbReference type="EMBL" id="MBP0447355.1"/>
    </source>
</evidence>
<proteinExistence type="inferred from homology"/>
<dbReference type="EMBL" id="JAGIZB010000032">
    <property type="protein sequence ID" value="MBP0447355.1"/>
    <property type="molecule type" value="Genomic_DNA"/>
</dbReference>
<comment type="similarity">
    <text evidence="1">Belongs to the PrpD family.</text>
</comment>